<keyword evidence="8 15" id="KW-0675">Receptor</keyword>
<organism evidence="15 16">
    <name type="scientific">Zeimonas arvi</name>
    <dbReference type="NCBI Taxonomy" id="2498847"/>
    <lineage>
        <taxon>Bacteria</taxon>
        <taxon>Pseudomonadati</taxon>
        <taxon>Pseudomonadota</taxon>
        <taxon>Betaproteobacteria</taxon>
        <taxon>Burkholderiales</taxon>
        <taxon>Burkholderiaceae</taxon>
        <taxon>Zeimonas</taxon>
    </lineage>
</organism>
<evidence type="ECO:0000256" key="11">
    <source>
        <dbReference type="RuleBase" id="RU003357"/>
    </source>
</evidence>
<dbReference type="RefSeq" id="WP_147704570.1">
    <property type="nucleotide sequence ID" value="NZ_VDUY01000004.1"/>
</dbReference>
<evidence type="ECO:0000256" key="10">
    <source>
        <dbReference type="PROSITE-ProRule" id="PRU01360"/>
    </source>
</evidence>
<comment type="caution">
    <text evidence="15">The sequence shown here is derived from an EMBL/GenBank/DDBJ whole genome shotgun (WGS) entry which is preliminary data.</text>
</comment>
<evidence type="ECO:0000256" key="12">
    <source>
        <dbReference type="SAM" id="SignalP"/>
    </source>
</evidence>
<dbReference type="EMBL" id="VDUY01000004">
    <property type="protein sequence ID" value="TXL65375.1"/>
    <property type="molecule type" value="Genomic_DNA"/>
</dbReference>
<dbReference type="InterPro" id="IPR037066">
    <property type="entry name" value="Plug_dom_sf"/>
</dbReference>
<evidence type="ECO:0000256" key="9">
    <source>
        <dbReference type="ARBA" id="ARBA00023237"/>
    </source>
</evidence>
<dbReference type="OrthoDB" id="9795928at2"/>
<dbReference type="InterPro" id="IPR036942">
    <property type="entry name" value="Beta-barrel_TonB_sf"/>
</dbReference>
<dbReference type="Pfam" id="PF07715">
    <property type="entry name" value="Plug"/>
    <property type="match status" value="1"/>
</dbReference>
<proteinExistence type="inferred from homology"/>
<dbReference type="Gene3D" id="2.40.170.20">
    <property type="entry name" value="TonB-dependent receptor, beta-barrel domain"/>
    <property type="match status" value="1"/>
</dbReference>
<accession>A0A5C8NVW3</accession>
<dbReference type="SUPFAM" id="SSF56935">
    <property type="entry name" value="Porins"/>
    <property type="match status" value="1"/>
</dbReference>
<keyword evidence="4 10" id="KW-1134">Transmembrane beta strand</keyword>
<name>A0A5C8NVW3_9BURK</name>
<evidence type="ECO:0000259" key="13">
    <source>
        <dbReference type="Pfam" id="PF00593"/>
    </source>
</evidence>
<evidence type="ECO:0000313" key="16">
    <source>
        <dbReference type="Proteomes" id="UP000321548"/>
    </source>
</evidence>
<evidence type="ECO:0000259" key="14">
    <source>
        <dbReference type="Pfam" id="PF07715"/>
    </source>
</evidence>
<keyword evidence="16" id="KW-1185">Reference proteome</keyword>
<feature type="signal peptide" evidence="12">
    <location>
        <begin position="1"/>
        <end position="27"/>
    </location>
</feature>
<evidence type="ECO:0000256" key="2">
    <source>
        <dbReference type="ARBA" id="ARBA00009810"/>
    </source>
</evidence>
<dbReference type="InterPro" id="IPR000531">
    <property type="entry name" value="Beta-barrel_TonB"/>
</dbReference>
<evidence type="ECO:0000256" key="8">
    <source>
        <dbReference type="ARBA" id="ARBA00023170"/>
    </source>
</evidence>
<dbReference type="PROSITE" id="PS52016">
    <property type="entry name" value="TONB_DEPENDENT_REC_3"/>
    <property type="match status" value="1"/>
</dbReference>
<sequence length="692" mass="73811">MKASNSRASLRALPFVALLIAPTSPNAQPQPEAGGTSATVAAETLPEVTITASPLQTPLVDTAQPASVLTGARLKQRTAPSLGATLAGEPGVHDSGFGLSAGRPVIRGFDGPRVGIARNGLDLFDVSASSPDHAVADDPLTLRSVEILRGPATLPYGGSAIGGLVNLVGDEIPVSRLDGLSGEAQASVDSGATGRQAAAALRAGKDGWNWTVSGFARRSEDYRFPGVAVVGDPTSASGRLPNSATRARGASVGASRVADWGMLGMSHSSYDSRYGIPAEEDVFIRMSRERSELLGEFDTPIPGLEMLRLKYADSRYRHDEVEAPGGEVGTSFRSRGREARIELLHAPVAGLRGAFGLQWRERSLRVSGEEAYLPDNDDTMRALFWVAERRIGKVRLELGARHESTRLRPDGDWGSPGRDFSMNSLSVAATLPLRTGYEASIVLGLAARAPVADELYANGPHAATGTFEIGNPGLPHERSTNLDLSLRKTEGILRWKAGVYANRFGDYLYGRASDLNGDGLADRVDETGAIANAALSPGAGELLRIEYDRAKARFHGVEAEVVLKPEGSALQWRAFADVARGRIEDGGNLPRMAPARVGLGAEWAQGDWSGFVNWLSVRRQERIAALETPTDGYQRLDAEIARRIRLPSGAEATLFLQGRNLLDAPIRLHTSFVKDSVPMPGRSLVAGVRARF</sequence>
<evidence type="ECO:0000313" key="15">
    <source>
        <dbReference type="EMBL" id="TXL65375.1"/>
    </source>
</evidence>
<dbReference type="AlphaFoldDB" id="A0A5C8NVW3"/>
<dbReference type="Pfam" id="PF00593">
    <property type="entry name" value="TonB_dep_Rec_b-barrel"/>
    <property type="match status" value="1"/>
</dbReference>
<dbReference type="Gene3D" id="2.170.130.10">
    <property type="entry name" value="TonB-dependent receptor, plug domain"/>
    <property type="match status" value="1"/>
</dbReference>
<protein>
    <submittedName>
        <fullName evidence="15">TonB-dependent receptor</fullName>
    </submittedName>
</protein>
<evidence type="ECO:0000256" key="6">
    <source>
        <dbReference type="ARBA" id="ARBA00023077"/>
    </source>
</evidence>
<evidence type="ECO:0000256" key="4">
    <source>
        <dbReference type="ARBA" id="ARBA00022452"/>
    </source>
</evidence>
<evidence type="ECO:0000256" key="5">
    <source>
        <dbReference type="ARBA" id="ARBA00022692"/>
    </source>
</evidence>
<gene>
    <name evidence="15" type="ORF">FHP08_11355</name>
</gene>
<dbReference type="Proteomes" id="UP000321548">
    <property type="component" value="Unassembled WGS sequence"/>
</dbReference>
<dbReference type="GO" id="GO:0009279">
    <property type="term" value="C:cell outer membrane"/>
    <property type="evidence" value="ECO:0007669"/>
    <property type="project" value="UniProtKB-SubCell"/>
</dbReference>
<keyword evidence="3 10" id="KW-0813">Transport</keyword>
<feature type="domain" description="TonB-dependent receptor plug" evidence="14">
    <location>
        <begin position="59"/>
        <end position="163"/>
    </location>
</feature>
<keyword evidence="5 10" id="KW-0812">Transmembrane</keyword>
<feature type="chain" id="PRO_5022663875" evidence="12">
    <location>
        <begin position="28"/>
        <end position="692"/>
    </location>
</feature>
<evidence type="ECO:0000256" key="1">
    <source>
        <dbReference type="ARBA" id="ARBA00004571"/>
    </source>
</evidence>
<dbReference type="GO" id="GO:0015344">
    <property type="term" value="F:siderophore uptake transmembrane transporter activity"/>
    <property type="evidence" value="ECO:0007669"/>
    <property type="project" value="TreeGrafter"/>
</dbReference>
<keyword evidence="12" id="KW-0732">Signal</keyword>
<reference evidence="15 16" key="1">
    <citation type="submission" date="2019-06" db="EMBL/GenBank/DDBJ databases">
        <title>Quisquiliibacterium sp. nov., isolated from a maize field.</title>
        <authorList>
            <person name="Lin S.-Y."/>
            <person name="Tsai C.-F."/>
            <person name="Young C.-C."/>
        </authorList>
    </citation>
    <scope>NUCLEOTIDE SEQUENCE [LARGE SCALE GENOMIC DNA]</scope>
    <source>
        <strain evidence="15 16">CC-CFT501</strain>
    </source>
</reference>
<feature type="domain" description="TonB-dependent receptor-like beta-barrel" evidence="13">
    <location>
        <begin position="329"/>
        <end position="661"/>
    </location>
</feature>
<dbReference type="GO" id="GO:0044718">
    <property type="term" value="P:siderophore transmembrane transport"/>
    <property type="evidence" value="ECO:0007669"/>
    <property type="project" value="TreeGrafter"/>
</dbReference>
<keyword evidence="7 10" id="KW-0472">Membrane</keyword>
<evidence type="ECO:0000256" key="7">
    <source>
        <dbReference type="ARBA" id="ARBA00023136"/>
    </source>
</evidence>
<keyword evidence="6 11" id="KW-0798">TonB box</keyword>
<keyword evidence="9 10" id="KW-0998">Cell outer membrane</keyword>
<comment type="similarity">
    <text evidence="2 10 11">Belongs to the TonB-dependent receptor family.</text>
</comment>
<evidence type="ECO:0000256" key="3">
    <source>
        <dbReference type="ARBA" id="ARBA00022448"/>
    </source>
</evidence>
<dbReference type="PANTHER" id="PTHR30069:SF40">
    <property type="entry name" value="TONB-DEPENDENT RECEPTOR NMB0964-RELATED"/>
    <property type="match status" value="1"/>
</dbReference>
<dbReference type="InterPro" id="IPR039426">
    <property type="entry name" value="TonB-dep_rcpt-like"/>
</dbReference>
<dbReference type="PANTHER" id="PTHR30069">
    <property type="entry name" value="TONB-DEPENDENT OUTER MEMBRANE RECEPTOR"/>
    <property type="match status" value="1"/>
</dbReference>
<comment type="subcellular location">
    <subcellularLocation>
        <location evidence="1 10">Cell outer membrane</location>
        <topology evidence="1 10">Multi-pass membrane protein</topology>
    </subcellularLocation>
</comment>
<dbReference type="InterPro" id="IPR012910">
    <property type="entry name" value="Plug_dom"/>
</dbReference>